<dbReference type="InterPro" id="IPR008928">
    <property type="entry name" value="6-hairpin_glycosidase_sf"/>
</dbReference>
<evidence type="ECO:0008006" key="2">
    <source>
        <dbReference type="Google" id="ProtNLM"/>
    </source>
</evidence>
<dbReference type="PANTHER" id="PTHR42899">
    <property type="entry name" value="SPERMATOGENESIS-ASSOCIATED PROTEIN 20"/>
    <property type="match status" value="1"/>
</dbReference>
<organism evidence="1">
    <name type="scientific">marine metagenome</name>
    <dbReference type="NCBI Taxonomy" id="408172"/>
    <lineage>
        <taxon>unclassified sequences</taxon>
        <taxon>metagenomes</taxon>
        <taxon>ecological metagenomes</taxon>
    </lineage>
</organism>
<dbReference type="PANTHER" id="PTHR42899:SF1">
    <property type="entry name" value="SPERMATOGENESIS-ASSOCIATED PROTEIN 20"/>
    <property type="match status" value="1"/>
</dbReference>
<dbReference type="InterPro" id="IPR012341">
    <property type="entry name" value="6hp_glycosidase-like_sf"/>
</dbReference>
<feature type="non-terminal residue" evidence="1">
    <location>
        <position position="1"/>
    </location>
</feature>
<dbReference type="EMBL" id="UINC01120655">
    <property type="protein sequence ID" value="SVC95273.1"/>
    <property type="molecule type" value="Genomic_DNA"/>
</dbReference>
<feature type="non-terminal residue" evidence="1">
    <location>
        <position position="323"/>
    </location>
</feature>
<name>A0A382RC39_9ZZZZ</name>
<dbReference type="Gene3D" id="1.50.10.10">
    <property type="match status" value="1"/>
</dbReference>
<sequence length="323" mass="35745">RNAYRQAGLGALKYMQDVLFDQPTGLFYASQDAGEAYYALPWGHRKTAEKPRIDRTFYAGWNALAASSLIKGFGTSGDSSYLQVVKGVLDHLWQQGWSKEGGFSHVLEAPGQQFRYLSDQIHALGAFLCLYESTGNPGALETSLQVVDCIQRLFGASDGGYLDVCDVSPNPDAMLRPVKPVLENSLMAEALIRLSHLTGQEDLEQQARDTLMLFRDVAPGSSYKGPPGFRRMEEDEERLYLPAAPVWAMAWDMLEHGPVDLVLVGAAADRRTQRLLRSALRVFAPHRIIQVLDPQEDEVRVSALGFPMNTPPSLYACMSGMCL</sequence>
<proteinExistence type="predicted"/>
<dbReference type="InterPro" id="IPR024705">
    <property type="entry name" value="Ssp411"/>
</dbReference>
<evidence type="ECO:0000313" key="1">
    <source>
        <dbReference type="EMBL" id="SVC95273.1"/>
    </source>
</evidence>
<accession>A0A382RC39</accession>
<reference evidence="1" key="1">
    <citation type="submission" date="2018-05" db="EMBL/GenBank/DDBJ databases">
        <authorList>
            <person name="Lanie J.A."/>
            <person name="Ng W.-L."/>
            <person name="Kazmierczak K.M."/>
            <person name="Andrzejewski T.M."/>
            <person name="Davidsen T.M."/>
            <person name="Wayne K.J."/>
            <person name="Tettelin H."/>
            <person name="Glass J.I."/>
            <person name="Rusch D."/>
            <person name="Podicherti R."/>
            <person name="Tsui H.-C.T."/>
            <person name="Winkler M.E."/>
        </authorList>
    </citation>
    <scope>NUCLEOTIDE SEQUENCE</scope>
</reference>
<gene>
    <name evidence="1" type="ORF">METZ01_LOCUS348127</name>
</gene>
<protein>
    <recommendedName>
        <fullName evidence="2">DUF255 domain-containing protein</fullName>
    </recommendedName>
</protein>
<dbReference type="SUPFAM" id="SSF48208">
    <property type="entry name" value="Six-hairpin glycosidases"/>
    <property type="match status" value="1"/>
</dbReference>
<dbReference type="AlphaFoldDB" id="A0A382RC39"/>
<dbReference type="GO" id="GO:0005975">
    <property type="term" value="P:carbohydrate metabolic process"/>
    <property type="evidence" value="ECO:0007669"/>
    <property type="project" value="InterPro"/>
</dbReference>